<dbReference type="AlphaFoldDB" id="A0A4Q2DAW5"/>
<dbReference type="EMBL" id="SDEE01000493">
    <property type="protein sequence ID" value="RXW15931.1"/>
    <property type="molecule type" value="Genomic_DNA"/>
</dbReference>
<evidence type="ECO:0000313" key="2">
    <source>
        <dbReference type="Proteomes" id="UP000290288"/>
    </source>
</evidence>
<proteinExistence type="predicted"/>
<keyword evidence="2" id="KW-1185">Reference proteome</keyword>
<protein>
    <submittedName>
        <fullName evidence="1">Uncharacterized protein</fullName>
    </submittedName>
</protein>
<sequence>MSAIEVYSPLDSDLHLTLPHDHANSIYTTSPFSSKLDKEFNFVEILPTGDRNYSQVGLDPAFVTALFWAITQIKQVINHATKGTVPLVAVNTIIPNKLFKNLGMKKPKLLVLLEQADINPLWCFRDQSTLWQIISGLQQLGQEAIRWILEVCWHSQILGNQLLWDWEDPCALQGLLSIVGSHYKIAHVLINSASSNSPDSSAPSSPTDSIITLTLDSPGGVFIPFFEEHDNTVSPSNTAVFDVFVWGAHFEQTKCKG</sequence>
<accession>A0A4Q2DAW5</accession>
<organism evidence="1 2">
    <name type="scientific">Candolleomyces aberdarensis</name>
    <dbReference type="NCBI Taxonomy" id="2316362"/>
    <lineage>
        <taxon>Eukaryota</taxon>
        <taxon>Fungi</taxon>
        <taxon>Dikarya</taxon>
        <taxon>Basidiomycota</taxon>
        <taxon>Agaricomycotina</taxon>
        <taxon>Agaricomycetes</taxon>
        <taxon>Agaricomycetidae</taxon>
        <taxon>Agaricales</taxon>
        <taxon>Agaricineae</taxon>
        <taxon>Psathyrellaceae</taxon>
        <taxon>Candolleomyces</taxon>
    </lineage>
</organism>
<evidence type="ECO:0000313" key="1">
    <source>
        <dbReference type="EMBL" id="RXW15931.1"/>
    </source>
</evidence>
<reference evidence="1 2" key="1">
    <citation type="submission" date="2019-01" db="EMBL/GenBank/DDBJ databases">
        <title>Draft genome sequence of Psathyrella aberdarensis IHI B618.</title>
        <authorList>
            <person name="Buettner E."/>
            <person name="Kellner H."/>
        </authorList>
    </citation>
    <scope>NUCLEOTIDE SEQUENCE [LARGE SCALE GENOMIC DNA]</scope>
    <source>
        <strain evidence="1 2">IHI B618</strain>
    </source>
</reference>
<comment type="caution">
    <text evidence="1">The sequence shown here is derived from an EMBL/GenBank/DDBJ whole genome shotgun (WGS) entry which is preliminary data.</text>
</comment>
<dbReference type="Proteomes" id="UP000290288">
    <property type="component" value="Unassembled WGS sequence"/>
</dbReference>
<gene>
    <name evidence="1" type="ORF">EST38_g9924</name>
</gene>
<name>A0A4Q2DAW5_9AGAR</name>
<dbReference type="OrthoDB" id="3067176at2759"/>